<sequence length="130" mass="14613">MAAHKILGYIRIHFGFQLTLLGGHRSLVHDFSRVGKRRPGIAEQSAELADKVDCFCAEGYIGSCDTYERKLGRSSFFTGLDNLRNLFTINVVLHHFRILLNEHFLHLGRMLTIHQHGAAVGSARISKQLA</sequence>
<dbReference type="EMBL" id="HBUF01390409">
    <property type="protein sequence ID" value="CAG6733618.1"/>
    <property type="molecule type" value="Transcribed_RNA"/>
</dbReference>
<dbReference type="EMBL" id="HBUF01025818">
    <property type="protein sequence ID" value="CAG6612896.1"/>
    <property type="molecule type" value="Transcribed_RNA"/>
</dbReference>
<organism evidence="1">
    <name type="scientific">Cacopsylla melanoneura</name>
    <dbReference type="NCBI Taxonomy" id="428564"/>
    <lineage>
        <taxon>Eukaryota</taxon>
        <taxon>Metazoa</taxon>
        <taxon>Ecdysozoa</taxon>
        <taxon>Arthropoda</taxon>
        <taxon>Hexapoda</taxon>
        <taxon>Insecta</taxon>
        <taxon>Pterygota</taxon>
        <taxon>Neoptera</taxon>
        <taxon>Paraneoptera</taxon>
        <taxon>Hemiptera</taxon>
        <taxon>Sternorrhyncha</taxon>
        <taxon>Psylloidea</taxon>
        <taxon>Psyllidae</taxon>
        <taxon>Psyllinae</taxon>
        <taxon>Cacopsylla</taxon>
    </lineage>
</organism>
<name>A0A8D8LLM5_9HEMI</name>
<dbReference type="EMBL" id="HBUF01025815">
    <property type="protein sequence ID" value="CAG6612890.1"/>
    <property type="molecule type" value="Transcribed_RNA"/>
</dbReference>
<protein>
    <submittedName>
        <fullName evidence="1">Uncharacterized protein</fullName>
    </submittedName>
</protein>
<dbReference type="EMBL" id="HBUF01390411">
    <property type="protein sequence ID" value="CAG6733622.1"/>
    <property type="molecule type" value="Transcribed_RNA"/>
</dbReference>
<accession>A0A8D8LLM5</accession>
<dbReference type="EMBL" id="HBUF01390408">
    <property type="protein sequence ID" value="CAG6733616.1"/>
    <property type="molecule type" value="Transcribed_RNA"/>
</dbReference>
<proteinExistence type="predicted"/>
<reference evidence="1" key="1">
    <citation type="submission" date="2021-05" db="EMBL/GenBank/DDBJ databases">
        <authorList>
            <person name="Alioto T."/>
            <person name="Alioto T."/>
            <person name="Gomez Garrido J."/>
        </authorList>
    </citation>
    <scope>NUCLEOTIDE SEQUENCE</scope>
</reference>
<dbReference type="EMBL" id="HBUF01390410">
    <property type="protein sequence ID" value="CAG6733620.1"/>
    <property type="molecule type" value="Transcribed_RNA"/>
</dbReference>
<dbReference type="AlphaFoldDB" id="A0A8D8LLM5"/>
<evidence type="ECO:0000313" key="1">
    <source>
        <dbReference type="EMBL" id="CAG6612890.1"/>
    </source>
</evidence>
<dbReference type="EMBL" id="HBUF01025816">
    <property type="protein sequence ID" value="CAG6612892.1"/>
    <property type="molecule type" value="Transcribed_RNA"/>
</dbReference>
<dbReference type="EMBL" id="HBUF01025817">
    <property type="protein sequence ID" value="CAG6612894.1"/>
    <property type="molecule type" value="Transcribed_RNA"/>
</dbReference>